<dbReference type="GO" id="GO:0016020">
    <property type="term" value="C:membrane"/>
    <property type="evidence" value="ECO:0007669"/>
    <property type="project" value="InterPro"/>
</dbReference>
<protein>
    <submittedName>
        <fullName evidence="3">Permease of the drug/metabolite transporter (DMT) superfamily</fullName>
    </submittedName>
</protein>
<dbReference type="PANTHER" id="PTHR22911">
    <property type="entry name" value="ACYL-MALONYL CONDENSING ENZYME-RELATED"/>
    <property type="match status" value="1"/>
</dbReference>
<feature type="transmembrane region" description="Helical" evidence="1">
    <location>
        <begin position="104"/>
        <end position="122"/>
    </location>
</feature>
<dbReference type="Pfam" id="PF00892">
    <property type="entry name" value="EamA"/>
    <property type="match status" value="2"/>
</dbReference>
<dbReference type="EMBL" id="FSRO01000001">
    <property type="protein sequence ID" value="SIO31894.1"/>
    <property type="molecule type" value="Genomic_DNA"/>
</dbReference>
<evidence type="ECO:0000259" key="2">
    <source>
        <dbReference type="Pfam" id="PF00892"/>
    </source>
</evidence>
<keyword evidence="1" id="KW-0812">Transmembrane</keyword>
<dbReference type="eggNOG" id="COG0697">
    <property type="taxonomic scope" value="Bacteria"/>
</dbReference>
<evidence type="ECO:0000313" key="3">
    <source>
        <dbReference type="EMBL" id="SIO31894.1"/>
    </source>
</evidence>
<feature type="transmembrane region" description="Helical" evidence="1">
    <location>
        <begin position="12"/>
        <end position="32"/>
    </location>
</feature>
<keyword evidence="1" id="KW-0472">Membrane</keyword>
<dbReference type="AlphaFoldDB" id="A0A1N6IIN7"/>
<dbReference type="SUPFAM" id="SSF103481">
    <property type="entry name" value="Multidrug resistance efflux transporter EmrE"/>
    <property type="match status" value="2"/>
</dbReference>
<feature type="transmembrane region" description="Helical" evidence="1">
    <location>
        <begin position="190"/>
        <end position="209"/>
    </location>
</feature>
<evidence type="ECO:0000313" key="4">
    <source>
        <dbReference type="Proteomes" id="UP000185062"/>
    </source>
</evidence>
<dbReference type="RefSeq" id="WP_028461942.1">
    <property type="nucleotide sequence ID" value="NZ_FSRO01000001.1"/>
</dbReference>
<proteinExistence type="predicted"/>
<feature type="transmembrane region" description="Helical" evidence="1">
    <location>
        <begin position="221"/>
        <end position="239"/>
    </location>
</feature>
<feature type="transmembrane region" description="Helical" evidence="1">
    <location>
        <begin position="251"/>
        <end position="270"/>
    </location>
</feature>
<keyword evidence="1" id="KW-1133">Transmembrane helix</keyword>
<organism evidence="3 4">
    <name type="scientific">Nitrosomonas cryotolerans ATCC 49181</name>
    <dbReference type="NCBI Taxonomy" id="1131553"/>
    <lineage>
        <taxon>Bacteria</taxon>
        <taxon>Pseudomonadati</taxon>
        <taxon>Pseudomonadota</taxon>
        <taxon>Betaproteobacteria</taxon>
        <taxon>Nitrosomonadales</taxon>
        <taxon>Nitrosomonadaceae</taxon>
        <taxon>Nitrosomonas</taxon>
    </lineage>
</organism>
<dbReference type="Proteomes" id="UP000185062">
    <property type="component" value="Unassembled WGS sequence"/>
</dbReference>
<feature type="transmembrane region" description="Helical" evidence="1">
    <location>
        <begin position="44"/>
        <end position="65"/>
    </location>
</feature>
<feature type="domain" description="EamA" evidence="2">
    <location>
        <begin position="160"/>
        <end position="291"/>
    </location>
</feature>
<feature type="transmembrane region" description="Helical" evidence="1">
    <location>
        <begin position="159"/>
        <end position="178"/>
    </location>
</feature>
<feature type="transmembrane region" description="Helical" evidence="1">
    <location>
        <begin position="77"/>
        <end position="98"/>
    </location>
</feature>
<feature type="transmembrane region" description="Helical" evidence="1">
    <location>
        <begin position="276"/>
        <end position="293"/>
    </location>
</feature>
<reference evidence="3 4" key="1">
    <citation type="submission" date="2016-12" db="EMBL/GenBank/DDBJ databases">
        <authorList>
            <person name="Song W.-J."/>
            <person name="Kurnit D.M."/>
        </authorList>
    </citation>
    <scope>NUCLEOTIDE SEQUENCE [LARGE SCALE GENOMIC DNA]</scope>
    <source>
        <strain evidence="3 4">ATCC 49181</strain>
    </source>
</reference>
<dbReference type="STRING" id="44575.SAMN05216419_10306"/>
<evidence type="ECO:0000256" key="1">
    <source>
        <dbReference type="SAM" id="Phobius"/>
    </source>
</evidence>
<feature type="transmembrane region" description="Helical" evidence="1">
    <location>
        <begin position="129"/>
        <end position="147"/>
    </location>
</feature>
<accession>A0A1N6IIN7</accession>
<dbReference type="InterPro" id="IPR000620">
    <property type="entry name" value="EamA_dom"/>
</dbReference>
<sequence>MAISNKHHKRDCLPIAALLSGAAIWGVIWYPYRLLEQAGISGEIATTGAYFIALLLGILFFRKSIRFSHIFNGKAHLLFWIGFFAGWANIGYILGIIAGEIVRVLLLFYLAPLWTILFAWLLLDERLSLYGYFVIILSLTGAATILSQPDNELPLLTSYADWMGLLGGFMYALVNVLVRKDQSHNIQLKSLAICLGNTLVGLGCSLMIKSPLVLPDISPDSWLLLIVIGLTMFLLSVILQYGLTHTAANRAIVILLLELFVATITAYFLANEGITLMEWIGGAMIISASLLSAKINRA</sequence>
<keyword evidence="4" id="KW-1185">Reference proteome</keyword>
<name>A0A1N6IIN7_9PROT</name>
<dbReference type="InterPro" id="IPR037185">
    <property type="entry name" value="EmrE-like"/>
</dbReference>
<gene>
    <name evidence="3" type="ORF">SAMN02743940_1844</name>
</gene>
<feature type="domain" description="EamA" evidence="2">
    <location>
        <begin position="15"/>
        <end position="146"/>
    </location>
</feature>